<dbReference type="PANTHER" id="PTHR31511:SF12">
    <property type="entry name" value="RHO TERMINATION FACTOR N-TERMINAL DOMAIN-CONTAINING PROTEIN"/>
    <property type="match status" value="1"/>
</dbReference>
<evidence type="ECO:0000256" key="2">
    <source>
        <dbReference type="ARBA" id="ARBA00012417"/>
    </source>
</evidence>
<dbReference type="GO" id="GO:0003677">
    <property type="term" value="F:DNA binding"/>
    <property type="evidence" value="ECO:0007669"/>
    <property type="project" value="UniProtKB-KW"/>
</dbReference>
<evidence type="ECO:0000259" key="10">
    <source>
        <dbReference type="Pfam" id="PF03175"/>
    </source>
</evidence>
<dbReference type="EMBL" id="KQ978314">
    <property type="protein sequence ID" value="KYM95307.1"/>
    <property type="molecule type" value="Genomic_DNA"/>
</dbReference>
<dbReference type="EC" id="2.7.7.7" evidence="2"/>
<keyword evidence="9" id="KW-1133">Transmembrane helix</keyword>
<dbReference type="GO" id="GO:0006260">
    <property type="term" value="P:DNA replication"/>
    <property type="evidence" value="ECO:0007669"/>
    <property type="project" value="UniProtKB-KW"/>
</dbReference>
<dbReference type="STRING" id="456900.A0A151I929"/>
<protein>
    <recommendedName>
        <fullName evidence="2">DNA-directed DNA polymerase</fullName>
        <ecNumber evidence="2">2.7.7.7</ecNumber>
    </recommendedName>
</protein>
<keyword evidence="9" id="KW-0812">Transmembrane</keyword>
<proteinExistence type="inferred from homology"/>
<evidence type="ECO:0000256" key="8">
    <source>
        <dbReference type="ARBA" id="ARBA00049244"/>
    </source>
</evidence>
<keyword evidence="9" id="KW-0472">Membrane</keyword>
<keyword evidence="3" id="KW-0808">Transferase</keyword>
<dbReference type="Pfam" id="PF03175">
    <property type="entry name" value="DNA_pol_B_2"/>
    <property type="match status" value="1"/>
</dbReference>
<dbReference type="PANTHER" id="PTHR31511">
    <property type="entry name" value="PROTEIN CBG23764"/>
    <property type="match status" value="1"/>
</dbReference>
<evidence type="ECO:0000256" key="1">
    <source>
        <dbReference type="ARBA" id="ARBA00005755"/>
    </source>
</evidence>
<comment type="catalytic activity">
    <reaction evidence="8">
        <text>DNA(n) + a 2'-deoxyribonucleoside 5'-triphosphate = DNA(n+1) + diphosphate</text>
        <dbReference type="Rhea" id="RHEA:22508"/>
        <dbReference type="Rhea" id="RHEA-COMP:17339"/>
        <dbReference type="Rhea" id="RHEA-COMP:17340"/>
        <dbReference type="ChEBI" id="CHEBI:33019"/>
        <dbReference type="ChEBI" id="CHEBI:61560"/>
        <dbReference type="ChEBI" id="CHEBI:173112"/>
        <dbReference type="EC" id="2.7.7.7"/>
    </reaction>
</comment>
<feature type="transmembrane region" description="Helical" evidence="9">
    <location>
        <begin position="63"/>
        <end position="81"/>
    </location>
</feature>
<dbReference type="InterPro" id="IPR004868">
    <property type="entry name" value="DNA-dir_DNA_pol_B_mt/vir"/>
</dbReference>
<organism evidence="11 12">
    <name type="scientific">Cyphomyrmex costatus</name>
    <dbReference type="NCBI Taxonomy" id="456900"/>
    <lineage>
        <taxon>Eukaryota</taxon>
        <taxon>Metazoa</taxon>
        <taxon>Ecdysozoa</taxon>
        <taxon>Arthropoda</taxon>
        <taxon>Hexapoda</taxon>
        <taxon>Insecta</taxon>
        <taxon>Pterygota</taxon>
        <taxon>Neoptera</taxon>
        <taxon>Endopterygota</taxon>
        <taxon>Hymenoptera</taxon>
        <taxon>Apocrita</taxon>
        <taxon>Aculeata</taxon>
        <taxon>Formicoidea</taxon>
        <taxon>Formicidae</taxon>
        <taxon>Myrmicinae</taxon>
        <taxon>Cyphomyrmex</taxon>
    </lineage>
</organism>
<name>A0A151I929_9HYME</name>
<evidence type="ECO:0000256" key="4">
    <source>
        <dbReference type="ARBA" id="ARBA00022695"/>
    </source>
</evidence>
<evidence type="ECO:0000256" key="9">
    <source>
        <dbReference type="SAM" id="Phobius"/>
    </source>
</evidence>
<keyword evidence="5" id="KW-0235">DNA replication</keyword>
<sequence>MGINSKNCELYPTSNVREWHVNLLYVQDGDTGHFVWIKHLSRLVGSQLSRKEHKKFFCDRKKFVLINFYVYFLQMFTLFFLQRKIGEPQRGLRLDKLASYLDKNKLKIVKSEFSNLSDEDFNLLTRKGVFPYEYVDCVEKLNDTRLPPREPFHNSLTGDTVSESDYAHAANVWKRFSVQTLDEYSDLYLKTDVLLLTDVFENFRESYVANYGLDPAHYYTLPGFTWDAMLKHTGVKFELLTDIDMVMFIERGIRGGLSQCFGRYAKANNKYMRSYDSSKPSSYLMYYDVNNL</sequence>
<evidence type="ECO:0000256" key="5">
    <source>
        <dbReference type="ARBA" id="ARBA00022705"/>
    </source>
</evidence>
<keyword evidence="7" id="KW-0238">DNA-binding</keyword>
<feature type="domain" description="DNA-directed DNA polymerase family B mitochondria/virus" evidence="10">
    <location>
        <begin position="108"/>
        <end position="272"/>
    </location>
</feature>
<evidence type="ECO:0000256" key="3">
    <source>
        <dbReference type="ARBA" id="ARBA00022679"/>
    </source>
</evidence>
<gene>
    <name evidence="11" type="ORF">ALC62_14047</name>
</gene>
<evidence type="ECO:0000256" key="6">
    <source>
        <dbReference type="ARBA" id="ARBA00022932"/>
    </source>
</evidence>
<dbReference type="AlphaFoldDB" id="A0A151I929"/>
<evidence type="ECO:0000256" key="7">
    <source>
        <dbReference type="ARBA" id="ARBA00023125"/>
    </source>
</evidence>
<dbReference type="GO" id="GO:0000166">
    <property type="term" value="F:nucleotide binding"/>
    <property type="evidence" value="ECO:0007669"/>
    <property type="project" value="InterPro"/>
</dbReference>
<dbReference type="GO" id="GO:0003887">
    <property type="term" value="F:DNA-directed DNA polymerase activity"/>
    <property type="evidence" value="ECO:0007669"/>
    <property type="project" value="UniProtKB-KW"/>
</dbReference>
<keyword evidence="4" id="KW-0548">Nucleotidyltransferase</keyword>
<dbReference type="Proteomes" id="UP000078542">
    <property type="component" value="Unassembled WGS sequence"/>
</dbReference>
<comment type="similarity">
    <text evidence="1">Belongs to the DNA polymerase type-B family.</text>
</comment>
<evidence type="ECO:0000313" key="12">
    <source>
        <dbReference type="Proteomes" id="UP000078542"/>
    </source>
</evidence>
<keyword evidence="6" id="KW-0239">DNA-directed DNA polymerase</keyword>
<evidence type="ECO:0000313" key="11">
    <source>
        <dbReference type="EMBL" id="KYM95307.1"/>
    </source>
</evidence>
<accession>A0A151I929</accession>
<keyword evidence="12" id="KW-1185">Reference proteome</keyword>
<reference evidence="11 12" key="1">
    <citation type="submission" date="2016-03" db="EMBL/GenBank/DDBJ databases">
        <title>Cyphomyrmex costatus WGS genome.</title>
        <authorList>
            <person name="Nygaard S."/>
            <person name="Hu H."/>
            <person name="Boomsma J."/>
            <person name="Zhang G."/>
        </authorList>
    </citation>
    <scope>NUCLEOTIDE SEQUENCE [LARGE SCALE GENOMIC DNA]</scope>
    <source>
        <strain evidence="11">MS0001</strain>
        <tissue evidence="11">Whole body</tissue>
    </source>
</reference>